<evidence type="ECO:0000313" key="4">
    <source>
        <dbReference type="EMBL" id="TRM64554.1"/>
    </source>
</evidence>
<evidence type="ECO:0000256" key="1">
    <source>
        <dbReference type="SAM" id="Coils"/>
    </source>
</evidence>
<dbReference type="STRING" id="97359.A0A550CIJ5"/>
<name>A0A550CIJ5_9AGAR</name>
<protein>
    <recommendedName>
        <fullName evidence="3">DUF7918 domain-containing protein</fullName>
    </recommendedName>
</protein>
<dbReference type="PANTHER" id="PTHR36223">
    <property type="entry name" value="BETA-LACTAMASE-TYPE TRANSPEPTIDASE FOLD DOMAIN CONTAINING PROTEIN"/>
    <property type="match status" value="1"/>
</dbReference>
<reference evidence="4 5" key="1">
    <citation type="journal article" date="2019" name="New Phytol.">
        <title>Comparative genomics reveals unique wood-decay strategies and fruiting body development in the Schizophyllaceae.</title>
        <authorList>
            <person name="Almasi E."/>
            <person name="Sahu N."/>
            <person name="Krizsan K."/>
            <person name="Balint B."/>
            <person name="Kovacs G.M."/>
            <person name="Kiss B."/>
            <person name="Cseklye J."/>
            <person name="Drula E."/>
            <person name="Henrissat B."/>
            <person name="Nagy I."/>
            <person name="Chovatia M."/>
            <person name="Adam C."/>
            <person name="LaButti K."/>
            <person name="Lipzen A."/>
            <person name="Riley R."/>
            <person name="Grigoriev I.V."/>
            <person name="Nagy L.G."/>
        </authorList>
    </citation>
    <scope>NUCLEOTIDE SEQUENCE [LARGE SCALE GENOMIC DNA]</scope>
    <source>
        <strain evidence="4 5">NL-1724</strain>
    </source>
</reference>
<dbReference type="Proteomes" id="UP000320762">
    <property type="component" value="Unassembled WGS sequence"/>
</dbReference>
<dbReference type="EMBL" id="VDMD01000007">
    <property type="protein sequence ID" value="TRM64554.1"/>
    <property type="molecule type" value="Genomic_DNA"/>
</dbReference>
<dbReference type="AlphaFoldDB" id="A0A550CIJ5"/>
<evidence type="ECO:0000259" key="3">
    <source>
        <dbReference type="Pfam" id="PF25534"/>
    </source>
</evidence>
<evidence type="ECO:0000313" key="5">
    <source>
        <dbReference type="Proteomes" id="UP000320762"/>
    </source>
</evidence>
<proteinExistence type="predicted"/>
<dbReference type="Pfam" id="PF25534">
    <property type="entry name" value="DUF7918"/>
    <property type="match status" value="1"/>
</dbReference>
<comment type="caution">
    <text evidence="4">The sequence shown here is derived from an EMBL/GenBank/DDBJ whole genome shotgun (WGS) entry which is preliminary data.</text>
</comment>
<sequence>MKIDSIDCWIEVDGKKLDEYGVEVSEGGKACAAWIPSEVGQKFAVCCQDTNRRRESTGYVQADGKDCGGKVLRSSRTADMWTMNGVAMSTTTVRHFQFGALALTDDDSYLTKNQQNVGEIKVELWRCHVGGATLAGIPAIGEPMKMHERSKKGVAHAVQFGEEKRMATPLTFVEITKVGVAPFATFTFRYRGIDMLRANGIAPPAETAVPHHSRSASSTSHAGRPARGRKRKASEALTPDREDVKPEIIDMDEVEDVEDRVRQAENELRRARLAMHRKRGNKKIKLEDVLPIVPGEVLDLTELDSD</sequence>
<feature type="region of interest" description="Disordered" evidence="2">
    <location>
        <begin position="204"/>
        <end position="245"/>
    </location>
</feature>
<evidence type="ECO:0000256" key="2">
    <source>
        <dbReference type="SAM" id="MobiDB-lite"/>
    </source>
</evidence>
<dbReference type="InterPro" id="IPR057678">
    <property type="entry name" value="DUF7918"/>
</dbReference>
<dbReference type="PANTHER" id="PTHR36223:SF1">
    <property type="entry name" value="TRANSCRIPTION ELONGATION FACTOR EAF N-TERMINAL DOMAIN-CONTAINING PROTEIN"/>
    <property type="match status" value="1"/>
</dbReference>
<feature type="coiled-coil region" evidence="1">
    <location>
        <begin position="254"/>
        <end position="281"/>
    </location>
</feature>
<keyword evidence="1" id="KW-0175">Coiled coil</keyword>
<organism evidence="4 5">
    <name type="scientific">Schizophyllum amplum</name>
    <dbReference type="NCBI Taxonomy" id="97359"/>
    <lineage>
        <taxon>Eukaryota</taxon>
        <taxon>Fungi</taxon>
        <taxon>Dikarya</taxon>
        <taxon>Basidiomycota</taxon>
        <taxon>Agaricomycotina</taxon>
        <taxon>Agaricomycetes</taxon>
        <taxon>Agaricomycetidae</taxon>
        <taxon>Agaricales</taxon>
        <taxon>Schizophyllaceae</taxon>
        <taxon>Schizophyllum</taxon>
    </lineage>
</organism>
<feature type="domain" description="DUF7918" evidence="3">
    <location>
        <begin position="6"/>
        <end position="203"/>
    </location>
</feature>
<accession>A0A550CIJ5</accession>
<dbReference type="OrthoDB" id="3364132at2759"/>
<gene>
    <name evidence="4" type="ORF">BD626DRAFT_455995</name>
</gene>
<keyword evidence="5" id="KW-1185">Reference proteome</keyword>